<organism evidence="1 2">
    <name type="scientific">Dendrolimus kikuchii</name>
    <dbReference type="NCBI Taxonomy" id="765133"/>
    <lineage>
        <taxon>Eukaryota</taxon>
        <taxon>Metazoa</taxon>
        <taxon>Ecdysozoa</taxon>
        <taxon>Arthropoda</taxon>
        <taxon>Hexapoda</taxon>
        <taxon>Insecta</taxon>
        <taxon>Pterygota</taxon>
        <taxon>Neoptera</taxon>
        <taxon>Endopterygota</taxon>
        <taxon>Lepidoptera</taxon>
        <taxon>Glossata</taxon>
        <taxon>Ditrysia</taxon>
        <taxon>Bombycoidea</taxon>
        <taxon>Lasiocampidae</taxon>
        <taxon>Dendrolimus</taxon>
    </lineage>
</organism>
<dbReference type="Proteomes" id="UP000824533">
    <property type="component" value="Linkage Group LG19"/>
</dbReference>
<keyword evidence="2" id="KW-1185">Reference proteome</keyword>
<comment type="caution">
    <text evidence="1">The sequence shown here is derived from an EMBL/GenBank/DDBJ whole genome shotgun (WGS) entry which is preliminary data.</text>
</comment>
<gene>
    <name evidence="1" type="ORF">K1T71_010890</name>
</gene>
<reference evidence="1 2" key="1">
    <citation type="journal article" date="2021" name="Front. Genet.">
        <title>Chromosome-Level Genome Assembly Reveals Significant Gene Expansion in the Toll and IMD Signaling Pathways of Dendrolimus kikuchii.</title>
        <authorList>
            <person name="Zhou J."/>
            <person name="Wu P."/>
            <person name="Xiong Z."/>
            <person name="Liu N."/>
            <person name="Zhao N."/>
            <person name="Ji M."/>
            <person name="Qiu Y."/>
            <person name="Yang B."/>
        </authorList>
    </citation>
    <scope>NUCLEOTIDE SEQUENCE [LARGE SCALE GENOMIC DNA]</scope>
    <source>
        <strain evidence="1">Ann1</strain>
    </source>
</reference>
<sequence>MESVPFNSIRLRCDIRDHELCIHSKHNGLETYHGLKPNGNNDTAFTSESAQVHGTVLNDTTKDVSKRNVKRDTNDETAETTTENINVTIETGNQTHRWVLDTSRTLFESDSTCQFAEYMPIMSTIFAAVWLTMFTMCAGGGHVRTGLPQPWRILAPALIFAIVMVGLTGHSFTLTNGGLHDFCAKFYIYTNTTTCSAVNSFLERGWNTAWGMGGRIGATRAASAGVWASWACAAALLLARCLVAPDFQVRRTGAYLLRDPQQKLTPYLKKSPKPRSRSNSSPTKRDNVSMRSEPTLTTELVTVSIEQGQDSVPTSLMATPIKSQRNSDMIEMTYSPRERMSDQQ</sequence>
<protein>
    <submittedName>
        <fullName evidence="1">Uncharacterized protein</fullName>
    </submittedName>
</protein>
<evidence type="ECO:0000313" key="2">
    <source>
        <dbReference type="Proteomes" id="UP000824533"/>
    </source>
</evidence>
<name>A0ACC1CQB8_9NEOP</name>
<dbReference type="EMBL" id="CM034405">
    <property type="protein sequence ID" value="KAJ0173741.1"/>
    <property type="molecule type" value="Genomic_DNA"/>
</dbReference>
<proteinExistence type="predicted"/>
<evidence type="ECO:0000313" key="1">
    <source>
        <dbReference type="EMBL" id="KAJ0173741.1"/>
    </source>
</evidence>
<accession>A0ACC1CQB8</accession>